<gene>
    <name evidence="2" type="ORF">FLAG1_10126</name>
</gene>
<dbReference type="Pfam" id="PF02458">
    <property type="entry name" value="Transferase"/>
    <property type="match status" value="1"/>
</dbReference>
<dbReference type="Proteomes" id="UP000037904">
    <property type="component" value="Unassembled WGS sequence"/>
</dbReference>
<accession>A0A0M9EPV7</accession>
<evidence type="ECO:0000256" key="1">
    <source>
        <dbReference type="ARBA" id="ARBA00022679"/>
    </source>
</evidence>
<comment type="caution">
    <text evidence="2">The sequence shown here is derived from an EMBL/GenBank/DDBJ whole genome shotgun (WGS) entry which is preliminary data.</text>
</comment>
<sequence length="536" mass="60093">MAHVDISIVESTRLVVQCEEKAVPLSLLDCTAANFSNTSAIWLYEKPILLARNEFLFGRYLRKALSTTLQSYPQWCGHLKAIESTDGTVATEARHFPPHARRFGRLYAHFGTENDPGVEFVYAKSSVTLNSLYPSDRISKQPFWHCESTLFQQFIPPVPIAQPLKQLIKDESGRLYPLLAVQVTELTCGGFVLALNGSHPLADATTFISFLKDWASVSQCTLRGESAIRLAPVFDPTLVDTLAAGDINIEYPDESLVKQAKSLPMHRYDWWAPGSAPPWPFRIPKPFDKPDLEPVGNAMPWTNWDITSPVSKSIIHFSKEQVKILWEKATEGSIQRLSQHDAVLAHIWSCIARARRLENDKDPFHCDLVYGVRSSFQLDDKFLGSPVVMMNIELPASQVCDHSNQAEVAIQVRNTLGIISNPYSISAHLHTLAHEKSPQRIWQAFLGRRHILVTTWARAGVYGIDFGLGSTCVYVQGIVPAMDGNVLIKEAPGPLPKYWTDNGVDISIHLRTDDMEHLAMDPLLFPTIMLDEKDTR</sequence>
<dbReference type="AlphaFoldDB" id="A0A0M9EPV7"/>
<reference evidence="2 3" key="1">
    <citation type="submission" date="2015-04" db="EMBL/GenBank/DDBJ databases">
        <title>The draft genome sequence of Fusarium langsethiae, a T-2/HT-2 mycotoxin producer.</title>
        <authorList>
            <person name="Lysoe E."/>
            <person name="Divon H.H."/>
            <person name="Terzi V."/>
            <person name="Orru L."/>
            <person name="Lamontanara A."/>
            <person name="Kolseth A.-K."/>
            <person name="Frandsen R.J."/>
            <person name="Nielsen K."/>
            <person name="Thrane U."/>
        </authorList>
    </citation>
    <scope>NUCLEOTIDE SEQUENCE [LARGE SCALE GENOMIC DNA]</scope>
    <source>
        <strain evidence="2 3">Fl201059</strain>
    </source>
</reference>
<keyword evidence="3" id="KW-1185">Reference proteome</keyword>
<organism evidence="2 3">
    <name type="scientific">Fusarium langsethiae</name>
    <dbReference type="NCBI Taxonomy" id="179993"/>
    <lineage>
        <taxon>Eukaryota</taxon>
        <taxon>Fungi</taxon>
        <taxon>Dikarya</taxon>
        <taxon>Ascomycota</taxon>
        <taxon>Pezizomycotina</taxon>
        <taxon>Sordariomycetes</taxon>
        <taxon>Hypocreomycetidae</taxon>
        <taxon>Hypocreales</taxon>
        <taxon>Nectriaceae</taxon>
        <taxon>Fusarium</taxon>
    </lineage>
</organism>
<dbReference type="PANTHER" id="PTHR31896">
    <property type="entry name" value="FAMILY REGULATORY PROTEIN, PUTATIVE (AFU_ORTHOLOGUE AFUA_3G14730)-RELATED"/>
    <property type="match status" value="1"/>
</dbReference>
<proteinExistence type="predicted"/>
<dbReference type="InterPro" id="IPR051283">
    <property type="entry name" value="Sec_Metabolite_Acyltrans"/>
</dbReference>
<dbReference type="GO" id="GO:0016740">
    <property type="term" value="F:transferase activity"/>
    <property type="evidence" value="ECO:0007669"/>
    <property type="project" value="UniProtKB-KW"/>
</dbReference>
<evidence type="ECO:0000313" key="3">
    <source>
        <dbReference type="Proteomes" id="UP000037904"/>
    </source>
</evidence>
<evidence type="ECO:0000313" key="2">
    <source>
        <dbReference type="EMBL" id="KPA37076.1"/>
    </source>
</evidence>
<protein>
    <submittedName>
        <fullName evidence="2">Transferase family protein</fullName>
    </submittedName>
</protein>
<dbReference type="Gene3D" id="3.30.559.10">
    <property type="entry name" value="Chloramphenicol acetyltransferase-like domain"/>
    <property type="match status" value="2"/>
</dbReference>
<dbReference type="PANTHER" id="PTHR31896:SF64">
    <property type="entry name" value="TRICHOTHECENE 3-O-ACETYLTRANSFERASE"/>
    <property type="match status" value="1"/>
</dbReference>
<keyword evidence="1 2" id="KW-0808">Transferase</keyword>
<dbReference type="EMBL" id="JXCE01000483">
    <property type="protein sequence ID" value="KPA37076.1"/>
    <property type="molecule type" value="Genomic_DNA"/>
</dbReference>
<dbReference type="InterPro" id="IPR023213">
    <property type="entry name" value="CAT-like_dom_sf"/>
</dbReference>
<name>A0A0M9EPV7_FUSLA</name>
<dbReference type="OrthoDB" id="444127at2759"/>